<accession>F0RL72</accession>
<evidence type="ECO:0000313" key="2">
    <source>
        <dbReference type="EMBL" id="ADY26864.1"/>
    </source>
</evidence>
<organism evidence="2 3">
    <name type="scientific">Deinococcus proteolyticus (strain ATCC 35074 / DSM 20540 / JCM 6276 / NBRC 101906 / NCIMB 13154 / VKM Ac-1939 / CCM 2703 / MRP)</name>
    <dbReference type="NCBI Taxonomy" id="693977"/>
    <lineage>
        <taxon>Bacteria</taxon>
        <taxon>Thermotogati</taxon>
        <taxon>Deinococcota</taxon>
        <taxon>Deinococci</taxon>
        <taxon>Deinococcales</taxon>
        <taxon>Deinococcaceae</taxon>
        <taxon>Deinococcus</taxon>
    </lineage>
</organism>
<dbReference type="InterPro" id="IPR007391">
    <property type="entry name" value="Vancomycin_resist_VanW"/>
</dbReference>
<reference evidence="3" key="1">
    <citation type="submission" date="2011-02" db="EMBL/GenBank/DDBJ databases">
        <title>The complete sequence of chromosome of Deinococcus proteolyticus DSM 20540.</title>
        <authorList>
            <consortium name="US DOE Joint Genome Institute (JGI-PGF)"/>
            <person name="Lucas S."/>
            <person name="Copeland A."/>
            <person name="Lapidus A."/>
            <person name="Bruce D."/>
            <person name="Goodwin L."/>
            <person name="Pitluck S."/>
            <person name="Kyrpides N."/>
            <person name="Mavromatis K."/>
            <person name="Pagani I."/>
            <person name="Ivanova N."/>
            <person name="Ovchinnikova G."/>
            <person name="Zeytun A."/>
            <person name="Detter J.C."/>
            <person name="Han C."/>
            <person name="Land M."/>
            <person name="Hauser L."/>
            <person name="Markowitz V."/>
            <person name="Cheng J.-F."/>
            <person name="Hugenholtz P."/>
            <person name="Woyke T."/>
            <person name="Wu D."/>
            <person name="Pukall R."/>
            <person name="Steenblock K."/>
            <person name="Brambilla E."/>
            <person name="Klenk H.-P."/>
            <person name="Eisen J.A."/>
        </authorList>
    </citation>
    <scope>NUCLEOTIDE SEQUENCE [LARGE SCALE GENOMIC DNA]</scope>
    <source>
        <strain evidence="3">ATCC 35074 / DSM 20540 / JCM 6276 / NBRC 101906 / NCIMB 13154 / VKM Ac-1939 / CCM 2703 / MRP</strain>
    </source>
</reference>
<evidence type="ECO:0000256" key="1">
    <source>
        <dbReference type="SAM" id="SignalP"/>
    </source>
</evidence>
<dbReference type="Pfam" id="PF04294">
    <property type="entry name" value="VanW"/>
    <property type="match status" value="1"/>
</dbReference>
<sequence>MKVISLLLSAGLALGAASAQAQTTQAQTNQAQATSAPNAQQSSVQARAAAPLVLSFQAQVPAYRAGQKTTVPVTRELRIPAERAAIIRQRGIITQSLGEDLDKWVRELASGGGARFEQQQQGQWVLVQYDRFKLDPEAARAALLAAVKDPAMKPAQAKVLSQTAPERDLNFFISRGITGHLGTGNTNYTGSSKARMTNIHVGASRFKDRLFEGGTFSFNQFLGPINRAAGFVDGLVIAGDRTEEGLGGGICQVSTTVFRSLYRAGLPVLERSPHSYQVGYYKPQGLDAAIYQPTLDLKFKNDTGGAIWFQTDWNDATGEFNVYAFGKPRDFEVRLSEPRIIKTIPAPADRTIVSSKLAAGQRQQIDWAMPGGTLEVDRLFVRDGQVFKKETLKSNYRPWPNIFLVGK</sequence>
<dbReference type="KEGG" id="dpt:Deipr_1731"/>
<reference evidence="2 3" key="2">
    <citation type="journal article" date="2012" name="Stand. Genomic Sci.">
        <title>Complete genome sequence of the orange-red pigmented, radioresistant Deinococcus proteolyticus type strain (MRP(T)).</title>
        <authorList>
            <person name="Copeland A."/>
            <person name="Zeytun A."/>
            <person name="Yassawong M."/>
            <person name="Nolan M."/>
            <person name="Lucas S."/>
            <person name="Hammon N."/>
            <person name="Deshpande S."/>
            <person name="Cheng J.F."/>
            <person name="Han C."/>
            <person name="Tapia R."/>
            <person name="Goodwin L.A."/>
            <person name="Pitluck S."/>
            <person name="Mavromatis K."/>
            <person name="Liolios K."/>
            <person name="Pagani I."/>
            <person name="Ivanova N."/>
            <person name="Mikhailova N."/>
            <person name="Pati A."/>
            <person name="Chen A."/>
            <person name="Palaniappan K."/>
            <person name="Land M."/>
            <person name="Hauser L."/>
            <person name="Jeffries C.D."/>
            <person name="Brambilla E.M."/>
            <person name="Rohde M."/>
            <person name="Sikorski J."/>
            <person name="Pukall R."/>
            <person name="Goker M."/>
            <person name="Detter J.C."/>
            <person name="Woyke T."/>
            <person name="Bristow J."/>
            <person name="Eisen J.A."/>
            <person name="Markowitz V."/>
            <person name="Hugenholtz P."/>
            <person name="Kyrpides N.C."/>
            <person name="Klenk H.P."/>
            <person name="Lapidus A."/>
        </authorList>
    </citation>
    <scope>NUCLEOTIDE SEQUENCE [LARGE SCALE GENOMIC DNA]</scope>
    <source>
        <strain evidence="3">ATCC 35074 / DSM 20540 / JCM 6276 / NBRC 101906 / NCIMB 13154 / VKM Ac-1939 / CCM 2703 / MRP</strain>
    </source>
</reference>
<feature type="chain" id="PRO_5003259484" evidence="1">
    <location>
        <begin position="22"/>
        <end position="407"/>
    </location>
</feature>
<dbReference type="PANTHER" id="PTHR35788:SF1">
    <property type="entry name" value="EXPORTED PROTEIN"/>
    <property type="match status" value="1"/>
</dbReference>
<name>F0RL72_DEIPM</name>
<dbReference type="STRING" id="693977.Deipr_1731"/>
<dbReference type="PANTHER" id="PTHR35788">
    <property type="entry name" value="EXPORTED PROTEIN-RELATED"/>
    <property type="match status" value="1"/>
</dbReference>
<keyword evidence="1" id="KW-0732">Signal</keyword>
<keyword evidence="3" id="KW-1185">Reference proteome</keyword>
<feature type="signal peptide" evidence="1">
    <location>
        <begin position="1"/>
        <end position="21"/>
    </location>
</feature>
<dbReference type="EMBL" id="CP002536">
    <property type="protein sequence ID" value="ADY26864.1"/>
    <property type="molecule type" value="Genomic_DNA"/>
</dbReference>
<dbReference type="AlphaFoldDB" id="F0RL72"/>
<dbReference type="HOGENOM" id="CLU_047936_0_0_0"/>
<dbReference type="eggNOG" id="COG2720">
    <property type="taxonomic scope" value="Bacteria"/>
</dbReference>
<protein>
    <submittedName>
        <fullName evidence="2">VanW family protein</fullName>
    </submittedName>
</protein>
<dbReference type="RefSeq" id="WP_013615472.1">
    <property type="nucleotide sequence ID" value="NC_015161.1"/>
</dbReference>
<gene>
    <name evidence="2" type="ordered locus">Deipr_1731</name>
</gene>
<dbReference type="InterPro" id="IPR052913">
    <property type="entry name" value="Glycopeptide_resist_protein"/>
</dbReference>
<evidence type="ECO:0000313" key="3">
    <source>
        <dbReference type="Proteomes" id="UP000007718"/>
    </source>
</evidence>
<dbReference type="Proteomes" id="UP000007718">
    <property type="component" value="Chromosome"/>
</dbReference>
<proteinExistence type="predicted"/>